<organism evidence="2 3">
    <name type="scientific">Prunus yedoensis var. nudiflora</name>
    <dbReference type="NCBI Taxonomy" id="2094558"/>
    <lineage>
        <taxon>Eukaryota</taxon>
        <taxon>Viridiplantae</taxon>
        <taxon>Streptophyta</taxon>
        <taxon>Embryophyta</taxon>
        <taxon>Tracheophyta</taxon>
        <taxon>Spermatophyta</taxon>
        <taxon>Magnoliopsida</taxon>
        <taxon>eudicotyledons</taxon>
        <taxon>Gunneridae</taxon>
        <taxon>Pentapetalae</taxon>
        <taxon>rosids</taxon>
        <taxon>fabids</taxon>
        <taxon>Rosales</taxon>
        <taxon>Rosaceae</taxon>
        <taxon>Amygdaloideae</taxon>
        <taxon>Amygdaleae</taxon>
        <taxon>Prunus</taxon>
    </lineage>
</organism>
<feature type="region of interest" description="Disordered" evidence="1">
    <location>
        <begin position="1"/>
        <end position="28"/>
    </location>
</feature>
<dbReference type="EMBL" id="PJQY01000175">
    <property type="protein sequence ID" value="PQQ16711.1"/>
    <property type="molecule type" value="Genomic_DNA"/>
</dbReference>
<keyword evidence="3" id="KW-1185">Reference proteome</keyword>
<dbReference type="Proteomes" id="UP000250321">
    <property type="component" value="Unassembled WGS sequence"/>
</dbReference>
<feature type="compositionally biased region" description="Polar residues" evidence="1">
    <location>
        <begin position="7"/>
        <end position="17"/>
    </location>
</feature>
<evidence type="ECO:0000313" key="2">
    <source>
        <dbReference type="EMBL" id="PQQ16711.1"/>
    </source>
</evidence>
<comment type="caution">
    <text evidence="2">The sequence shown here is derived from an EMBL/GenBank/DDBJ whole genome shotgun (WGS) entry which is preliminary data.</text>
</comment>
<accession>A0A314ZIQ8</accession>
<evidence type="ECO:0000256" key="1">
    <source>
        <dbReference type="SAM" id="MobiDB-lite"/>
    </source>
</evidence>
<dbReference type="AlphaFoldDB" id="A0A314ZIQ8"/>
<sequence length="66" mass="7768">MSFLVKHSSTADGVETTTTRREPNQSEKTGPYLWERRWKVLWTGVLRRWRWPRIGSESGLGGKFFL</sequence>
<reference evidence="2 3" key="1">
    <citation type="submission" date="2018-02" db="EMBL/GenBank/DDBJ databases">
        <title>Draft genome of wild Prunus yedoensis var. nudiflora.</title>
        <authorList>
            <person name="Baek S."/>
            <person name="Kim J.-H."/>
            <person name="Choi K."/>
            <person name="Kim G.-B."/>
            <person name="Cho A."/>
            <person name="Jang H."/>
            <person name="Shin C.-H."/>
            <person name="Yu H.-J."/>
            <person name="Mun J.-H."/>
        </authorList>
    </citation>
    <scope>NUCLEOTIDE SEQUENCE [LARGE SCALE GENOMIC DNA]</scope>
    <source>
        <strain evidence="3">cv. Jeju island</strain>
        <tissue evidence="2">Leaf</tissue>
    </source>
</reference>
<name>A0A314ZIQ8_PRUYE</name>
<gene>
    <name evidence="2" type="ORF">Pyn_34765</name>
</gene>
<evidence type="ECO:0000313" key="3">
    <source>
        <dbReference type="Proteomes" id="UP000250321"/>
    </source>
</evidence>
<protein>
    <submittedName>
        <fullName evidence="2">Uncharacterized protein</fullName>
    </submittedName>
</protein>
<proteinExistence type="predicted"/>